<protein>
    <submittedName>
        <fullName evidence="2">Uncharacterized protein</fullName>
    </submittedName>
</protein>
<proteinExistence type="predicted"/>
<feature type="compositionally biased region" description="Basic residues" evidence="1">
    <location>
        <begin position="82"/>
        <end position="96"/>
    </location>
</feature>
<dbReference type="Proteomes" id="UP000026962">
    <property type="component" value="Chromosome 8"/>
</dbReference>
<evidence type="ECO:0000256" key="1">
    <source>
        <dbReference type="SAM" id="MobiDB-lite"/>
    </source>
</evidence>
<accession>A0A0E0LTK7</accession>
<feature type="region of interest" description="Disordered" evidence="1">
    <location>
        <begin position="207"/>
        <end position="229"/>
    </location>
</feature>
<dbReference type="AlphaFoldDB" id="A0A0E0LTK7"/>
<reference evidence="2" key="2">
    <citation type="submission" date="2018-05" db="EMBL/GenBank/DDBJ databases">
        <title>OpunRS2 (Oryza punctata Reference Sequence Version 2).</title>
        <authorList>
            <person name="Zhang J."/>
            <person name="Kudrna D."/>
            <person name="Lee S."/>
            <person name="Talag J."/>
            <person name="Welchert J."/>
            <person name="Wing R.A."/>
        </authorList>
    </citation>
    <scope>NUCLEOTIDE SEQUENCE [LARGE SCALE GENOMIC DNA]</scope>
</reference>
<evidence type="ECO:0000313" key="2">
    <source>
        <dbReference type="EnsemblPlants" id="OPUNC08G09270.1"/>
    </source>
</evidence>
<name>A0A0E0LTK7_ORYPU</name>
<dbReference type="EnsemblPlants" id="OPUNC08G09270.1">
    <property type="protein sequence ID" value="OPUNC08G09270.1"/>
    <property type="gene ID" value="OPUNC08G09270"/>
</dbReference>
<evidence type="ECO:0000313" key="3">
    <source>
        <dbReference type="Proteomes" id="UP000026962"/>
    </source>
</evidence>
<sequence length="415" mass="47049">MERKEPCSILFRFVTSTFLQPYTNTRQHLNTMENDANATPDYSKQSGTSALDEVTNLTVAELRRKRERERYASLSTEQKQARLQKNRKYKQHKKQAGRVPLSDITNYPSFGATQNCVGTVSPKVIKPHQPILTPRRLPFTLDDNVFDSSPHQWVSTEATTAPEIPSLGTVITDSNTPDLKRKRTNNWYNSLPSEQKDAYLQINQECRKKKDESKHTYQTPPQSAPIPTPPVFVLTSTLQVSQVNSNCLNQPTPQGNDMLHISAGHEVTLGIITNLTPIELTWKHARERYVALSADDKEARLQKMREYYQQKKSTVPTHGKKSPPPVITPSCLSFIDDSDNIYDTFVAQPSEIMDHNTEDSNMIIDFLATIPETMIAGDGEDDDDDESFLMRGRGLCSMHFNITIDKYVVIMTIVN</sequence>
<organism evidence="2">
    <name type="scientific">Oryza punctata</name>
    <name type="common">Red rice</name>
    <dbReference type="NCBI Taxonomy" id="4537"/>
    <lineage>
        <taxon>Eukaryota</taxon>
        <taxon>Viridiplantae</taxon>
        <taxon>Streptophyta</taxon>
        <taxon>Embryophyta</taxon>
        <taxon>Tracheophyta</taxon>
        <taxon>Spermatophyta</taxon>
        <taxon>Magnoliopsida</taxon>
        <taxon>Liliopsida</taxon>
        <taxon>Poales</taxon>
        <taxon>Poaceae</taxon>
        <taxon>BOP clade</taxon>
        <taxon>Oryzoideae</taxon>
        <taxon>Oryzeae</taxon>
        <taxon>Oryzinae</taxon>
        <taxon>Oryza</taxon>
    </lineage>
</organism>
<dbReference type="HOGENOM" id="CLU_662906_0_0_1"/>
<dbReference type="Gramene" id="OPUNC08G09270.1">
    <property type="protein sequence ID" value="OPUNC08G09270.1"/>
    <property type="gene ID" value="OPUNC08G09270"/>
</dbReference>
<keyword evidence="3" id="KW-1185">Reference proteome</keyword>
<reference evidence="2" key="1">
    <citation type="submission" date="2015-04" db="UniProtKB">
        <authorList>
            <consortium name="EnsemblPlants"/>
        </authorList>
    </citation>
    <scope>IDENTIFICATION</scope>
</reference>
<feature type="region of interest" description="Disordered" evidence="1">
    <location>
        <begin position="70"/>
        <end position="97"/>
    </location>
</feature>